<dbReference type="RefSeq" id="WP_261896074.1">
    <property type="nucleotide sequence ID" value="NZ_AP024895.1"/>
</dbReference>
<comment type="cofactor">
    <cofactor evidence="3">
        <name>Co(2+)</name>
        <dbReference type="ChEBI" id="CHEBI:48828"/>
    </cofactor>
</comment>
<dbReference type="SMART" id="SM00471">
    <property type="entry name" value="HDc"/>
    <property type="match status" value="1"/>
</dbReference>
<evidence type="ECO:0000256" key="4">
    <source>
        <dbReference type="ARBA" id="ARBA00011738"/>
    </source>
</evidence>
<name>A0ABZ0Q990_9VIBR</name>
<gene>
    <name evidence="9" type="ORF">R8Z52_10055</name>
</gene>
<sequence length="196" mass="22083">MDSSLAQQLALVLELDQLKRVERRTKVASAGNRQENSAEHSWHVATMALLMEQHANQPVAIDKVIKMLLLHDIVEIDAGDTFLYDAAASLEQEAKERVAAQRLFGLLPKEQGDALLQLWQEFESAETAEARFAKALDRFIPMMLNFHNQGQSWIENGVTKEQVLTMNRRIADGSTALWTQAQQMIDQAADNGWLKV</sequence>
<dbReference type="Pfam" id="PF13023">
    <property type="entry name" value="HD_3"/>
    <property type="match status" value="1"/>
</dbReference>
<comment type="catalytic activity">
    <reaction evidence="1">
        <text>a 2'-deoxyribonucleoside 5'-phosphate + H2O = a 2'-deoxyribonucleoside + phosphate</text>
        <dbReference type="Rhea" id="RHEA:36167"/>
        <dbReference type="ChEBI" id="CHEBI:15377"/>
        <dbReference type="ChEBI" id="CHEBI:18274"/>
        <dbReference type="ChEBI" id="CHEBI:43474"/>
        <dbReference type="ChEBI" id="CHEBI:65317"/>
        <dbReference type="EC" id="3.1.3.89"/>
    </reaction>
</comment>
<keyword evidence="6" id="KW-0479">Metal-binding</keyword>
<reference evidence="9 10" key="1">
    <citation type="submission" date="2023-11" db="EMBL/GenBank/DDBJ databases">
        <title>Plant-associative lifestyle of Vibrio porteresiae and its evolutionary dynamics.</title>
        <authorList>
            <person name="Rameshkumar N."/>
            <person name="Kirti K."/>
        </authorList>
    </citation>
    <scope>NUCLEOTIDE SEQUENCE [LARGE SCALE GENOMIC DNA]</scope>
    <source>
        <strain evidence="9 10">MSSRF30</strain>
    </source>
</reference>
<dbReference type="EC" id="3.1.3.89" evidence="5"/>
<dbReference type="SUPFAM" id="SSF109604">
    <property type="entry name" value="HD-domain/PDEase-like"/>
    <property type="match status" value="1"/>
</dbReference>
<keyword evidence="7" id="KW-0378">Hydrolase</keyword>
<dbReference type="InterPro" id="IPR039356">
    <property type="entry name" value="YfbR/HDDC2"/>
</dbReference>
<comment type="cofactor">
    <cofactor evidence="2">
        <name>Mn(2+)</name>
        <dbReference type="ChEBI" id="CHEBI:29035"/>
    </cofactor>
</comment>
<dbReference type="Proteomes" id="UP001304071">
    <property type="component" value="Chromosome 1"/>
</dbReference>
<evidence type="ECO:0000313" key="10">
    <source>
        <dbReference type="Proteomes" id="UP001304071"/>
    </source>
</evidence>
<evidence type="ECO:0000256" key="7">
    <source>
        <dbReference type="ARBA" id="ARBA00022801"/>
    </source>
</evidence>
<evidence type="ECO:0000256" key="5">
    <source>
        <dbReference type="ARBA" id="ARBA00012964"/>
    </source>
</evidence>
<evidence type="ECO:0000256" key="1">
    <source>
        <dbReference type="ARBA" id="ARBA00001638"/>
    </source>
</evidence>
<feature type="domain" description="HD/PDEase" evidence="8">
    <location>
        <begin position="33"/>
        <end position="151"/>
    </location>
</feature>
<dbReference type="CDD" id="cd00077">
    <property type="entry name" value="HDc"/>
    <property type="match status" value="1"/>
</dbReference>
<proteinExistence type="predicted"/>
<evidence type="ECO:0000256" key="3">
    <source>
        <dbReference type="ARBA" id="ARBA00001941"/>
    </source>
</evidence>
<dbReference type="PANTHER" id="PTHR11845:SF13">
    <property type="entry name" value="5'-DEOXYNUCLEOTIDASE HDDC2"/>
    <property type="match status" value="1"/>
</dbReference>
<evidence type="ECO:0000256" key="2">
    <source>
        <dbReference type="ARBA" id="ARBA00001936"/>
    </source>
</evidence>
<dbReference type="InterPro" id="IPR003607">
    <property type="entry name" value="HD/PDEase_dom"/>
</dbReference>
<dbReference type="EMBL" id="CP138203">
    <property type="protein sequence ID" value="WPC72480.1"/>
    <property type="molecule type" value="Genomic_DNA"/>
</dbReference>
<keyword evidence="10" id="KW-1185">Reference proteome</keyword>
<dbReference type="PANTHER" id="PTHR11845">
    <property type="entry name" value="5'-DEOXYNUCLEOTIDASE HDDC2"/>
    <property type="match status" value="1"/>
</dbReference>
<dbReference type="InterPro" id="IPR006674">
    <property type="entry name" value="HD_domain"/>
</dbReference>
<evidence type="ECO:0000313" key="9">
    <source>
        <dbReference type="EMBL" id="WPC72480.1"/>
    </source>
</evidence>
<protein>
    <recommendedName>
        <fullName evidence="5">5'-deoxynucleotidase</fullName>
        <ecNumber evidence="5">3.1.3.89</ecNumber>
    </recommendedName>
</protein>
<evidence type="ECO:0000256" key="6">
    <source>
        <dbReference type="ARBA" id="ARBA00022723"/>
    </source>
</evidence>
<evidence type="ECO:0000259" key="8">
    <source>
        <dbReference type="SMART" id="SM00471"/>
    </source>
</evidence>
<organism evidence="9 10">
    <name type="scientific">Vibrio porteresiae DSM 19223</name>
    <dbReference type="NCBI Taxonomy" id="1123496"/>
    <lineage>
        <taxon>Bacteria</taxon>
        <taxon>Pseudomonadati</taxon>
        <taxon>Pseudomonadota</taxon>
        <taxon>Gammaproteobacteria</taxon>
        <taxon>Vibrionales</taxon>
        <taxon>Vibrionaceae</taxon>
        <taxon>Vibrio</taxon>
    </lineage>
</organism>
<dbReference type="Gene3D" id="1.10.3210.10">
    <property type="entry name" value="Hypothetical protein af1432"/>
    <property type="match status" value="1"/>
</dbReference>
<comment type="subunit">
    <text evidence="4">Homodimer.</text>
</comment>
<accession>A0ABZ0Q990</accession>